<comment type="catalytic activity">
    <reaction evidence="8 9">
        <text>2 5-aminolevulinate = porphobilinogen + 2 H2O + H(+)</text>
        <dbReference type="Rhea" id="RHEA:24064"/>
        <dbReference type="ChEBI" id="CHEBI:15377"/>
        <dbReference type="ChEBI" id="CHEBI:15378"/>
        <dbReference type="ChEBI" id="CHEBI:58126"/>
        <dbReference type="ChEBI" id="CHEBI:356416"/>
        <dbReference type="EC" id="4.2.1.24"/>
    </reaction>
</comment>
<comment type="subunit">
    <text evidence="7">Homooctamer; active form. Homohexamer; low activity form.</text>
</comment>
<dbReference type="PANTHER" id="PTHR11458">
    <property type="entry name" value="DELTA-AMINOLEVULINIC ACID DEHYDRATASE"/>
    <property type="match status" value="1"/>
</dbReference>
<dbReference type="GO" id="GO:0004655">
    <property type="term" value="F:porphobilinogen synthase activity"/>
    <property type="evidence" value="ECO:0007669"/>
    <property type="project" value="UniProtKB-EC"/>
</dbReference>
<organism evidence="11 12">
    <name type="scientific">Ophiophagus hannah</name>
    <name type="common">King cobra</name>
    <name type="synonym">Naja hannah</name>
    <dbReference type="NCBI Taxonomy" id="8665"/>
    <lineage>
        <taxon>Eukaryota</taxon>
        <taxon>Metazoa</taxon>
        <taxon>Chordata</taxon>
        <taxon>Craniata</taxon>
        <taxon>Vertebrata</taxon>
        <taxon>Euteleostomi</taxon>
        <taxon>Lepidosauria</taxon>
        <taxon>Squamata</taxon>
        <taxon>Bifurcata</taxon>
        <taxon>Unidentata</taxon>
        <taxon>Episquamata</taxon>
        <taxon>Toxicofera</taxon>
        <taxon>Serpentes</taxon>
        <taxon>Colubroidea</taxon>
        <taxon>Elapidae</taxon>
        <taxon>Elapinae</taxon>
        <taxon>Ophiophagus</taxon>
    </lineage>
</organism>
<dbReference type="SMART" id="SM01004">
    <property type="entry name" value="ALAD"/>
    <property type="match status" value="1"/>
</dbReference>
<dbReference type="EMBL" id="AZIM01002537">
    <property type="protein sequence ID" value="ETE63845.1"/>
    <property type="molecule type" value="Genomic_DNA"/>
</dbReference>
<accession>V8NP40</accession>
<dbReference type="SUPFAM" id="SSF51569">
    <property type="entry name" value="Aldolase"/>
    <property type="match status" value="1"/>
</dbReference>
<dbReference type="Gene3D" id="3.20.20.70">
    <property type="entry name" value="Aldolase class I"/>
    <property type="match status" value="1"/>
</dbReference>
<evidence type="ECO:0000256" key="2">
    <source>
        <dbReference type="ARBA" id="ARBA00008055"/>
    </source>
</evidence>
<keyword evidence="3" id="KW-0350">Heme biosynthesis</keyword>
<evidence type="ECO:0000256" key="4">
    <source>
        <dbReference type="ARBA" id="ARBA00023239"/>
    </source>
</evidence>
<comment type="pathway">
    <text evidence="1">Porphyrin-containing compound metabolism; protoporphyrin-IX biosynthesis; coproporphyrinogen-III from 5-aminolevulinate: step 1/4.</text>
</comment>
<keyword evidence="4 9" id="KW-0456">Lyase</keyword>
<dbReference type="GO" id="GO:0005829">
    <property type="term" value="C:cytosol"/>
    <property type="evidence" value="ECO:0007669"/>
    <property type="project" value="TreeGrafter"/>
</dbReference>
<dbReference type="Pfam" id="PF00490">
    <property type="entry name" value="ALAD"/>
    <property type="match status" value="1"/>
</dbReference>
<dbReference type="PANTHER" id="PTHR11458:SF0">
    <property type="entry name" value="DELTA-AMINOLEVULINIC ACID DEHYDRATASE"/>
    <property type="match status" value="1"/>
</dbReference>
<evidence type="ECO:0000256" key="9">
    <source>
        <dbReference type="RuleBase" id="RU000515"/>
    </source>
</evidence>
<dbReference type="EC" id="4.2.1.24" evidence="9"/>
<proteinExistence type="inferred from homology"/>
<dbReference type="OrthoDB" id="1530at2759"/>
<dbReference type="PROSITE" id="PS00169">
    <property type="entry name" value="D_ALA_DEHYDRATASE"/>
    <property type="match status" value="1"/>
</dbReference>
<name>V8NP40_OPHHA</name>
<comment type="similarity">
    <text evidence="2 10">Belongs to the ALAD family.</text>
</comment>
<evidence type="ECO:0000256" key="1">
    <source>
        <dbReference type="ARBA" id="ARBA00004694"/>
    </source>
</evidence>
<sequence>MMDGRIHAIKQALVANDLGNKVSVLSYSAKFASCFYGPFRDAALSKPAFGDRRCYQLPPGSRGLALRAVDRDVQEGADMLMVKPGMPYLDLVREVKDKGFILFIIEAIRGVSGNFNAEGQNIVPSLENTETEVHPGQKRQDVLGLLAFLKAQLRDLFICSVVNFMSLAASTARFKVQFKSSKLVEGKKVLEQQ</sequence>
<dbReference type="InterPro" id="IPR001731">
    <property type="entry name" value="ALAD"/>
</dbReference>
<dbReference type="Proteomes" id="UP000018936">
    <property type="component" value="Unassembled WGS sequence"/>
</dbReference>
<protein>
    <recommendedName>
        <fullName evidence="9">Delta-aminolevulinic acid dehydratase</fullName>
        <ecNumber evidence="9">4.2.1.24</ecNumber>
    </recommendedName>
</protein>
<evidence type="ECO:0000256" key="5">
    <source>
        <dbReference type="ARBA" id="ARBA00023244"/>
    </source>
</evidence>
<evidence type="ECO:0000256" key="8">
    <source>
        <dbReference type="ARBA" id="ARBA00047651"/>
    </source>
</evidence>
<reference evidence="11 12" key="1">
    <citation type="journal article" date="2013" name="Proc. Natl. Acad. Sci. U.S.A.">
        <title>The king cobra genome reveals dynamic gene evolution and adaptation in the snake venom system.</title>
        <authorList>
            <person name="Vonk F.J."/>
            <person name="Casewell N.R."/>
            <person name="Henkel C.V."/>
            <person name="Heimberg A.M."/>
            <person name="Jansen H.J."/>
            <person name="McCleary R.J."/>
            <person name="Kerkkamp H.M."/>
            <person name="Vos R.A."/>
            <person name="Guerreiro I."/>
            <person name="Calvete J.J."/>
            <person name="Wuster W."/>
            <person name="Woods A.E."/>
            <person name="Logan J.M."/>
            <person name="Harrison R.A."/>
            <person name="Castoe T.A."/>
            <person name="de Koning A.P."/>
            <person name="Pollock D.D."/>
            <person name="Yandell M."/>
            <person name="Calderon D."/>
            <person name="Renjifo C."/>
            <person name="Currier R.B."/>
            <person name="Salgado D."/>
            <person name="Pla D."/>
            <person name="Sanz L."/>
            <person name="Hyder A.S."/>
            <person name="Ribeiro J.M."/>
            <person name="Arntzen J.W."/>
            <person name="van den Thillart G.E."/>
            <person name="Boetzer M."/>
            <person name="Pirovano W."/>
            <person name="Dirks R.P."/>
            <person name="Spaink H.P."/>
            <person name="Duboule D."/>
            <person name="McGlinn E."/>
            <person name="Kini R.M."/>
            <person name="Richardson M.K."/>
        </authorList>
    </citation>
    <scope>NUCLEOTIDE SEQUENCE</scope>
    <source>
        <tissue evidence="11">Blood</tissue>
    </source>
</reference>
<dbReference type="UniPathway" id="UPA00251">
    <property type="reaction ID" value="UER00318"/>
</dbReference>
<comment type="function">
    <text evidence="6">Catalyzes an early step in the biosynthesis of tetrapyrroles. Binds two molecules of 5-aminolevulinate per subunit, each at a distinct site, and catalyzes their condensation to form porphobilinogen.</text>
</comment>
<dbReference type="AlphaFoldDB" id="V8NP40"/>
<evidence type="ECO:0000256" key="10">
    <source>
        <dbReference type="RuleBase" id="RU004161"/>
    </source>
</evidence>
<gene>
    <name evidence="11" type="ORF">L345_10388</name>
</gene>
<dbReference type="InterPro" id="IPR013785">
    <property type="entry name" value="Aldolase_TIM"/>
</dbReference>
<feature type="non-terminal residue" evidence="11">
    <location>
        <position position="1"/>
    </location>
</feature>
<keyword evidence="12" id="KW-1185">Reference proteome</keyword>
<keyword evidence="5 9" id="KW-0627">Porphyrin biosynthesis</keyword>
<dbReference type="PRINTS" id="PR00144">
    <property type="entry name" value="DALDHYDRTASE"/>
</dbReference>
<evidence type="ECO:0000256" key="6">
    <source>
        <dbReference type="ARBA" id="ARBA00025628"/>
    </source>
</evidence>
<dbReference type="GO" id="GO:0008270">
    <property type="term" value="F:zinc ion binding"/>
    <property type="evidence" value="ECO:0007669"/>
    <property type="project" value="TreeGrafter"/>
</dbReference>
<evidence type="ECO:0000256" key="3">
    <source>
        <dbReference type="ARBA" id="ARBA00023133"/>
    </source>
</evidence>
<comment type="caution">
    <text evidence="11">The sequence shown here is derived from an EMBL/GenBank/DDBJ whole genome shotgun (WGS) entry which is preliminary data.</text>
</comment>
<evidence type="ECO:0000256" key="7">
    <source>
        <dbReference type="ARBA" id="ARBA00025861"/>
    </source>
</evidence>
<dbReference type="GO" id="GO:0006782">
    <property type="term" value="P:protoporphyrinogen IX biosynthetic process"/>
    <property type="evidence" value="ECO:0007669"/>
    <property type="project" value="UniProtKB-UniPathway"/>
</dbReference>
<evidence type="ECO:0000313" key="11">
    <source>
        <dbReference type="EMBL" id="ETE63845.1"/>
    </source>
</evidence>
<evidence type="ECO:0000313" key="12">
    <source>
        <dbReference type="Proteomes" id="UP000018936"/>
    </source>
</evidence>
<dbReference type="InterPro" id="IPR030656">
    <property type="entry name" value="ALAD_AS"/>
</dbReference>